<dbReference type="GeneID" id="90980786"/>
<dbReference type="Proteomes" id="UP000011096">
    <property type="component" value="Unassembled WGS sequence"/>
</dbReference>
<proteinExistence type="predicted"/>
<sequence>MDEPRRKIRSWQEHLFKQGTFHPQDWANNGILAAPSKTRKSIFPLVSNLPLHPHFEAIIVSPENPPPSTPMQWLDNRWLENRCLDNRCLEDRCLDDQCCSSNSKADAVR</sequence>
<dbReference type="EMBL" id="ANPB02000012">
    <property type="protein sequence ID" value="KAF4473701.1"/>
    <property type="molecule type" value="Genomic_DNA"/>
</dbReference>
<dbReference type="InParanoid" id="A0A7J6IDC3"/>
<dbReference type="AlphaFoldDB" id="A0A7J6IDC3"/>
<organism evidence="1 2">
    <name type="scientific">Colletotrichum fructicola (strain Nara gc5)</name>
    <name type="common">Anthracnose fungus</name>
    <name type="synonym">Colletotrichum gloeosporioides (strain Nara gc5)</name>
    <dbReference type="NCBI Taxonomy" id="1213859"/>
    <lineage>
        <taxon>Eukaryota</taxon>
        <taxon>Fungi</taxon>
        <taxon>Dikarya</taxon>
        <taxon>Ascomycota</taxon>
        <taxon>Pezizomycotina</taxon>
        <taxon>Sordariomycetes</taxon>
        <taxon>Hypocreomycetidae</taxon>
        <taxon>Glomerellales</taxon>
        <taxon>Glomerellaceae</taxon>
        <taxon>Colletotrichum</taxon>
        <taxon>Colletotrichum gloeosporioides species complex</taxon>
    </lineage>
</organism>
<accession>A0A7J6IDC3</accession>
<dbReference type="RefSeq" id="XP_066006741.1">
    <property type="nucleotide sequence ID" value="XM_066153902.1"/>
</dbReference>
<evidence type="ECO:0000313" key="2">
    <source>
        <dbReference type="Proteomes" id="UP000011096"/>
    </source>
</evidence>
<protein>
    <submittedName>
        <fullName evidence="1">Uncharacterized protein</fullName>
    </submittedName>
</protein>
<reference evidence="1 2" key="1">
    <citation type="submission" date="2012-08" db="EMBL/GenBank/DDBJ databases">
        <authorList>
            <person name="Gan P.H.P."/>
            <person name="Ikeda K."/>
            <person name="Irieda H."/>
            <person name="Narusaka M."/>
            <person name="O'Connell R.J."/>
            <person name="Narusaka Y."/>
            <person name="Takano Y."/>
            <person name="Kubo Y."/>
            <person name="Shirasu K."/>
        </authorList>
    </citation>
    <scope>NUCLEOTIDE SEQUENCE [LARGE SCALE GENOMIC DNA]</scope>
    <source>
        <strain evidence="1 2">Nara gc5</strain>
    </source>
</reference>
<gene>
    <name evidence="1" type="ORF">CGGC5_v017357</name>
</gene>
<name>A0A7J6IDC3_COLFN</name>
<evidence type="ECO:0000313" key="1">
    <source>
        <dbReference type="EMBL" id="KAF4473701.1"/>
    </source>
</evidence>
<comment type="caution">
    <text evidence="1">The sequence shown here is derived from an EMBL/GenBank/DDBJ whole genome shotgun (WGS) entry which is preliminary data.</text>
</comment>
<keyword evidence="2" id="KW-1185">Reference proteome</keyword>
<reference evidence="1 2" key="2">
    <citation type="submission" date="2020-04" db="EMBL/GenBank/DDBJ databases">
        <title>Genome sequencing and assembly of multiple isolates from the Colletotrichum gloeosporioides species complex.</title>
        <authorList>
            <person name="Gan P."/>
            <person name="Shirasu K."/>
        </authorList>
    </citation>
    <scope>NUCLEOTIDE SEQUENCE [LARGE SCALE GENOMIC DNA]</scope>
    <source>
        <strain evidence="1 2">Nara gc5</strain>
    </source>
</reference>